<evidence type="ECO:0000256" key="1">
    <source>
        <dbReference type="SAM" id="Phobius"/>
    </source>
</evidence>
<accession>A0A8C6VF04</accession>
<dbReference type="Proteomes" id="UP000694559">
    <property type="component" value="Unplaced"/>
</dbReference>
<dbReference type="Ensembl" id="ENSNNAT00000005017.1">
    <property type="protein sequence ID" value="ENSNNAP00000004799.1"/>
    <property type="gene ID" value="ENSNNAG00000003227.1"/>
</dbReference>
<name>A0A8C6VF04_NAJNA</name>
<evidence type="ECO:0000313" key="2">
    <source>
        <dbReference type="Ensembl" id="ENSNNAP00000004799.1"/>
    </source>
</evidence>
<keyword evidence="3" id="KW-1185">Reference proteome</keyword>
<protein>
    <submittedName>
        <fullName evidence="2">Uncharacterized protein</fullName>
    </submittedName>
</protein>
<reference evidence="2" key="1">
    <citation type="submission" date="2025-08" db="UniProtKB">
        <authorList>
            <consortium name="Ensembl"/>
        </authorList>
    </citation>
    <scope>IDENTIFICATION</scope>
</reference>
<proteinExistence type="predicted"/>
<reference evidence="2" key="2">
    <citation type="submission" date="2025-09" db="UniProtKB">
        <authorList>
            <consortium name="Ensembl"/>
        </authorList>
    </citation>
    <scope>IDENTIFICATION</scope>
</reference>
<evidence type="ECO:0000313" key="3">
    <source>
        <dbReference type="Proteomes" id="UP000694559"/>
    </source>
</evidence>
<feature type="transmembrane region" description="Helical" evidence="1">
    <location>
        <begin position="29"/>
        <end position="46"/>
    </location>
</feature>
<keyword evidence="1" id="KW-0812">Transmembrane</keyword>
<organism evidence="2 3">
    <name type="scientific">Naja naja</name>
    <name type="common">Indian cobra</name>
    <dbReference type="NCBI Taxonomy" id="35670"/>
    <lineage>
        <taxon>Eukaryota</taxon>
        <taxon>Metazoa</taxon>
        <taxon>Chordata</taxon>
        <taxon>Craniata</taxon>
        <taxon>Vertebrata</taxon>
        <taxon>Euteleostomi</taxon>
        <taxon>Lepidosauria</taxon>
        <taxon>Squamata</taxon>
        <taxon>Bifurcata</taxon>
        <taxon>Unidentata</taxon>
        <taxon>Episquamata</taxon>
        <taxon>Toxicofera</taxon>
        <taxon>Serpentes</taxon>
        <taxon>Colubroidea</taxon>
        <taxon>Elapidae</taxon>
        <taxon>Elapinae</taxon>
        <taxon>Naja</taxon>
    </lineage>
</organism>
<sequence>VSYRRDEMWSERYEYERLPRERLPPRPDVSRLLIVMGFLFLIFLAVDQEFKFMIPNLWGL</sequence>
<dbReference type="AlphaFoldDB" id="A0A8C6VF04"/>
<keyword evidence="1" id="KW-0472">Membrane</keyword>
<keyword evidence="1" id="KW-1133">Transmembrane helix</keyword>